<evidence type="ECO:0000256" key="4">
    <source>
        <dbReference type="ARBA" id="ARBA00022723"/>
    </source>
</evidence>
<gene>
    <name evidence="8" type="ORF">ACFQHW_08435</name>
</gene>
<dbReference type="CDD" id="cd09087">
    <property type="entry name" value="Ape1-like_AP-endo"/>
    <property type="match status" value="1"/>
</dbReference>
<dbReference type="PROSITE" id="PS00726">
    <property type="entry name" value="AP_NUCLEASE_F1_1"/>
    <property type="match status" value="1"/>
</dbReference>
<dbReference type="InterPro" id="IPR020848">
    <property type="entry name" value="AP_endonuclease_F1_CS"/>
</dbReference>
<dbReference type="InterPro" id="IPR005135">
    <property type="entry name" value="Endo/exonuclease/phosphatase"/>
</dbReference>
<evidence type="ECO:0000256" key="3">
    <source>
        <dbReference type="ARBA" id="ARBA00007092"/>
    </source>
</evidence>
<organism evidence="8 9">
    <name type="scientific">Lapidilactobacillus achengensis</name>
    <dbReference type="NCBI Taxonomy" id="2486000"/>
    <lineage>
        <taxon>Bacteria</taxon>
        <taxon>Bacillati</taxon>
        <taxon>Bacillota</taxon>
        <taxon>Bacilli</taxon>
        <taxon>Lactobacillales</taxon>
        <taxon>Lactobacillaceae</taxon>
        <taxon>Lapidilactobacillus</taxon>
    </lineage>
</organism>
<dbReference type="Proteomes" id="UP001596310">
    <property type="component" value="Unassembled WGS sequence"/>
</dbReference>
<dbReference type="PROSITE" id="PS00727">
    <property type="entry name" value="AP_NUCLEASE_F1_2"/>
    <property type="match status" value="1"/>
</dbReference>
<comment type="similarity">
    <text evidence="3">Belongs to the DNA repair enzymes AP/ExoA family.</text>
</comment>
<proteinExistence type="inferred from homology"/>
<dbReference type="RefSeq" id="WP_125598361.1">
    <property type="nucleotide sequence ID" value="NZ_JBHSSM010000018.1"/>
</dbReference>
<reference evidence="9" key="1">
    <citation type="journal article" date="2019" name="Int. J. Syst. Evol. Microbiol.">
        <title>The Global Catalogue of Microorganisms (GCM) 10K type strain sequencing project: providing services to taxonomists for standard genome sequencing and annotation.</title>
        <authorList>
            <consortium name="The Broad Institute Genomics Platform"/>
            <consortium name="The Broad Institute Genome Sequencing Center for Infectious Disease"/>
            <person name="Wu L."/>
            <person name="Ma J."/>
        </authorList>
    </citation>
    <scope>NUCLEOTIDE SEQUENCE [LARGE SCALE GENOMIC DNA]</scope>
    <source>
        <strain evidence="9">CCM 8897</strain>
    </source>
</reference>
<dbReference type="PROSITE" id="PS00728">
    <property type="entry name" value="AP_NUCLEASE_F1_3"/>
    <property type="match status" value="1"/>
</dbReference>
<evidence type="ECO:0000259" key="7">
    <source>
        <dbReference type="Pfam" id="PF03372"/>
    </source>
</evidence>
<dbReference type="NCBIfam" id="TIGR00633">
    <property type="entry name" value="xth"/>
    <property type="match status" value="1"/>
</dbReference>
<comment type="cofactor">
    <cofactor evidence="2">
        <name>Mg(2+)</name>
        <dbReference type="ChEBI" id="CHEBI:18420"/>
    </cofactor>
</comment>
<evidence type="ECO:0000256" key="2">
    <source>
        <dbReference type="ARBA" id="ARBA00001946"/>
    </source>
</evidence>
<dbReference type="PANTHER" id="PTHR22748:SF6">
    <property type="entry name" value="DNA-(APURINIC OR APYRIMIDINIC SITE) ENDONUCLEASE"/>
    <property type="match status" value="1"/>
</dbReference>
<dbReference type="EC" id="3.1.11.2" evidence="8"/>
<evidence type="ECO:0000256" key="6">
    <source>
        <dbReference type="ARBA" id="ARBA00022842"/>
    </source>
</evidence>
<dbReference type="GO" id="GO:0008311">
    <property type="term" value="F:double-stranded DNA 3'-5' DNA exonuclease activity"/>
    <property type="evidence" value="ECO:0007669"/>
    <property type="project" value="UniProtKB-EC"/>
</dbReference>
<dbReference type="SUPFAM" id="SSF56219">
    <property type="entry name" value="DNase I-like"/>
    <property type="match status" value="1"/>
</dbReference>
<comment type="cofactor">
    <cofactor evidence="1">
        <name>Mn(2+)</name>
        <dbReference type="ChEBI" id="CHEBI:29035"/>
    </cofactor>
</comment>
<keyword evidence="5 8" id="KW-0378">Hydrolase</keyword>
<dbReference type="Pfam" id="PF03372">
    <property type="entry name" value="Exo_endo_phos"/>
    <property type="match status" value="1"/>
</dbReference>
<dbReference type="EMBL" id="JBHSSM010000018">
    <property type="protein sequence ID" value="MFC6315586.1"/>
    <property type="molecule type" value="Genomic_DNA"/>
</dbReference>
<dbReference type="PROSITE" id="PS51435">
    <property type="entry name" value="AP_NUCLEASE_F1_4"/>
    <property type="match status" value="1"/>
</dbReference>
<sequence length="256" mass="29568">MKFISWNVNGLRAVLKKDFIDTFNQLDADFFCLQETKMQAGQVELDLPGYQQYFDYAQKKGYSGTAIFTKHPPLSVHYGLGIAEHDQEGRAITLEYPNFYLITCYTPNSQAELKRLDYRLSWDQAFRAYVGDLATKKSVIFCGDLNVAHEEIDLKNPKTNRRNAGFSDEERQSFTTLLDAGFTDTFRHFYPDQSGIYSWWSYRFHARDNNAGWRIDYFVTSQDLTPHLKDARILTDVYGSDHCPVELLTDDLGIEG</sequence>
<evidence type="ECO:0000313" key="9">
    <source>
        <dbReference type="Proteomes" id="UP001596310"/>
    </source>
</evidence>
<name>A0ABW1URH9_9LACO</name>
<keyword evidence="6" id="KW-0460">Magnesium</keyword>
<dbReference type="PANTHER" id="PTHR22748">
    <property type="entry name" value="AP ENDONUCLEASE"/>
    <property type="match status" value="1"/>
</dbReference>
<dbReference type="InterPro" id="IPR004808">
    <property type="entry name" value="AP_endonuc_1"/>
</dbReference>
<comment type="caution">
    <text evidence="8">The sequence shown here is derived from an EMBL/GenBank/DDBJ whole genome shotgun (WGS) entry which is preliminary data.</text>
</comment>
<evidence type="ECO:0000313" key="8">
    <source>
        <dbReference type="EMBL" id="MFC6315586.1"/>
    </source>
</evidence>
<evidence type="ECO:0000256" key="1">
    <source>
        <dbReference type="ARBA" id="ARBA00001936"/>
    </source>
</evidence>
<dbReference type="NCBIfam" id="TIGR00195">
    <property type="entry name" value="exoDNase_III"/>
    <property type="match status" value="1"/>
</dbReference>
<dbReference type="InterPro" id="IPR036691">
    <property type="entry name" value="Endo/exonu/phosph_ase_sf"/>
</dbReference>
<dbReference type="InterPro" id="IPR020847">
    <property type="entry name" value="AP_endonuclease_F1_BS"/>
</dbReference>
<keyword evidence="9" id="KW-1185">Reference proteome</keyword>
<evidence type="ECO:0000256" key="5">
    <source>
        <dbReference type="ARBA" id="ARBA00022801"/>
    </source>
</evidence>
<protein>
    <submittedName>
        <fullName evidence="8">Exodeoxyribonuclease III</fullName>
        <ecNumber evidence="8">3.1.11.2</ecNumber>
    </submittedName>
</protein>
<accession>A0ABW1URH9</accession>
<keyword evidence="4" id="KW-0479">Metal-binding</keyword>
<feature type="domain" description="Endonuclease/exonuclease/phosphatase" evidence="7">
    <location>
        <begin position="4"/>
        <end position="242"/>
    </location>
</feature>
<dbReference type="Gene3D" id="3.60.10.10">
    <property type="entry name" value="Endonuclease/exonuclease/phosphatase"/>
    <property type="match status" value="1"/>
</dbReference>